<keyword evidence="4" id="KW-0997">Cell inner membrane</keyword>
<proteinExistence type="predicted"/>
<feature type="transmembrane region" description="Helical" evidence="8">
    <location>
        <begin position="273"/>
        <end position="292"/>
    </location>
</feature>
<dbReference type="Pfam" id="PF12832">
    <property type="entry name" value="MFS_1_like"/>
    <property type="match status" value="1"/>
</dbReference>
<keyword evidence="7 8" id="KW-0472">Membrane</keyword>
<feature type="domain" description="Major facilitator superfamily (MFS) profile" evidence="9">
    <location>
        <begin position="203"/>
        <end position="387"/>
    </location>
</feature>
<comment type="caution">
    <text evidence="10">The sequence shown here is derived from an EMBL/GenBank/DDBJ whole genome shotgun (WGS) entry which is preliminary data.</text>
</comment>
<dbReference type="InterPro" id="IPR026032">
    <property type="entry name" value="HcaT-like"/>
</dbReference>
<dbReference type="RefSeq" id="WP_215820706.1">
    <property type="nucleotide sequence ID" value="NZ_JAGSOY010000039.1"/>
</dbReference>
<evidence type="ECO:0000256" key="3">
    <source>
        <dbReference type="ARBA" id="ARBA00022475"/>
    </source>
</evidence>
<evidence type="ECO:0000259" key="9">
    <source>
        <dbReference type="PROSITE" id="PS50850"/>
    </source>
</evidence>
<keyword evidence="6 8" id="KW-1133">Transmembrane helix</keyword>
<dbReference type="PIRSF" id="PIRSF004925">
    <property type="entry name" value="HcaT"/>
    <property type="match status" value="1"/>
</dbReference>
<evidence type="ECO:0000256" key="2">
    <source>
        <dbReference type="ARBA" id="ARBA00022448"/>
    </source>
</evidence>
<feature type="transmembrane region" description="Helical" evidence="8">
    <location>
        <begin position="333"/>
        <end position="356"/>
    </location>
</feature>
<dbReference type="SUPFAM" id="SSF103473">
    <property type="entry name" value="MFS general substrate transporter"/>
    <property type="match status" value="1"/>
</dbReference>
<evidence type="ECO:0000256" key="5">
    <source>
        <dbReference type="ARBA" id="ARBA00022692"/>
    </source>
</evidence>
<evidence type="ECO:0000256" key="8">
    <source>
        <dbReference type="SAM" id="Phobius"/>
    </source>
</evidence>
<sequence length="387" mass="42755">MPVDSPSNTVPVRPLASVYGWYFVILGILVPYWAPYLQSQGFSPSEIGILLAILMATKIIAPLVWGLLADYLFCSLKLIRLGTLCSVLAFAGVFWADDFWLMALVMAGFSFFWNAVLPLFEVITLRFLQGQTQFYSRIRLWGSIGFIIAVLGVGSLLDYVSLDWVPWVCWSAFWGLWLVSLTLPKPVKTKAEQASSSAKAQRFLLRPILGFFIVVALVQLAHGPYYTFFSIHLQDHGYNHTAIGALWALGVLAEIILFLFMHQLLPKLGIRGCLVLGLLGAVLRWLVIGWWVDNLMLITMAQLLHALSFGACHAASIEFVHRHFPEGLAGRGQALYSGISFGLGAGLGALAAGYGWDNLGATMTFSMASLVCIFGLWVIYIALPQER</sequence>
<dbReference type="Gene3D" id="1.20.1250.20">
    <property type="entry name" value="MFS general substrate transporter like domains"/>
    <property type="match status" value="2"/>
</dbReference>
<evidence type="ECO:0000313" key="10">
    <source>
        <dbReference type="EMBL" id="MBU2712477.1"/>
    </source>
</evidence>
<keyword evidence="3" id="KW-1003">Cell membrane</keyword>
<feature type="transmembrane region" description="Helical" evidence="8">
    <location>
        <begin position="203"/>
        <end position="222"/>
    </location>
</feature>
<feature type="transmembrane region" description="Helical" evidence="8">
    <location>
        <begin position="362"/>
        <end position="383"/>
    </location>
</feature>
<name>A0ABS5ZEI6_9GAMM</name>
<dbReference type="EMBL" id="JAGSOY010000039">
    <property type="protein sequence ID" value="MBU2712477.1"/>
    <property type="molecule type" value="Genomic_DNA"/>
</dbReference>
<evidence type="ECO:0000256" key="1">
    <source>
        <dbReference type="ARBA" id="ARBA00004429"/>
    </source>
</evidence>
<feature type="transmembrane region" description="Helical" evidence="8">
    <location>
        <begin position="102"/>
        <end position="128"/>
    </location>
</feature>
<feature type="transmembrane region" description="Helical" evidence="8">
    <location>
        <begin position="140"/>
        <end position="158"/>
    </location>
</feature>
<keyword evidence="2" id="KW-0813">Transport</keyword>
<feature type="transmembrane region" description="Helical" evidence="8">
    <location>
        <begin position="164"/>
        <end position="183"/>
    </location>
</feature>
<organism evidence="10 11">
    <name type="scientific">Zooshikella harenae</name>
    <dbReference type="NCBI Taxonomy" id="2827238"/>
    <lineage>
        <taxon>Bacteria</taxon>
        <taxon>Pseudomonadati</taxon>
        <taxon>Pseudomonadota</taxon>
        <taxon>Gammaproteobacteria</taxon>
        <taxon>Oceanospirillales</taxon>
        <taxon>Zooshikellaceae</taxon>
        <taxon>Zooshikella</taxon>
    </lineage>
</organism>
<protein>
    <submittedName>
        <fullName evidence="10">MFS transporter</fullName>
    </submittedName>
</protein>
<evidence type="ECO:0000256" key="6">
    <source>
        <dbReference type="ARBA" id="ARBA00022989"/>
    </source>
</evidence>
<evidence type="ECO:0000256" key="7">
    <source>
        <dbReference type="ARBA" id="ARBA00023136"/>
    </source>
</evidence>
<keyword evidence="11" id="KW-1185">Reference proteome</keyword>
<dbReference type="InterPro" id="IPR024989">
    <property type="entry name" value="MFS_assoc_dom"/>
</dbReference>
<feature type="transmembrane region" description="Helical" evidence="8">
    <location>
        <begin position="298"/>
        <end position="321"/>
    </location>
</feature>
<keyword evidence="5 8" id="KW-0812">Transmembrane</keyword>
<dbReference type="InterPro" id="IPR036259">
    <property type="entry name" value="MFS_trans_sf"/>
</dbReference>
<gene>
    <name evidence="10" type="ORF">KCG35_15525</name>
</gene>
<evidence type="ECO:0000313" key="11">
    <source>
        <dbReference type="Proteomes" id="UP000690515"/>
    </source>
</evidence>
<dbReference type="Proteomes" id="UP000690515">
    <property type="component" value="Unassembled WGS sequence"/>
</dbReference>
<evidence type="ECO:0000256" key="4">
    <source>
        <dbReference type="ARBA" id="ARBA00022519"/>
    </source>
</evidence>
<reference evidence="10 11" key="1">
    <citation type="submission" date="2021-04" db="EMBL/GenBank/DDBJ databases">
        <authorList>
            <person name="Pira H."/>
            <person name="Risdian C."/>
            <person name="Wink J."/>
        </authorList>
    </citation>
    <scope>NUCLEOTIDE SEQUENCE [LARGE SCALE GENOMIC DNA]</scope>
    <source>
        <strain evidence="10 11">WH53</strain>
    </source>
</reference>
<dbReference type="InterPro" id="IPR020846">
    <property type="entry name" value="MFS_dom"/>
</dbReference>
<feature type="transmembrane region" description="Helical" evidence="8">
    <location>
        <begin position="12"/>
        <end position="35"/>
    </location>
</feature>
<comment type="subcellular location">
    <subcellularLocation>
        <location evidence="1">Cell inner membrane</location>
        <topology evidence="1">Multi-pass membrane protein</topology>
    </subcellularLocation>
</comment>
<dbReference type="PANTHER" id="PTHR23522:SF10">
    <property type="entry name" value="3-PHENYLPROPIONIC ACID TRANSPORTER-RELATED"/>
    <property type="match status" value="1"/>
</dbReference>
<dbReference type="PROSITE" id="PS50850">
    <property type="entry name" value="MFS"/>
    <property type="match status" value="1"/>
</dbReference>
<dbReference type="PANTHER" id="PTHR23522">
    <property type="entry name" value="BLL5896 PROTEIN"/>
    <property type="match status" value="1"/>
</dbReference>
<feature type="transmembrane region" description="Helical" evidence="8">
    <location>
        <begin position="242"/>
        <end position="261"/>
    </location>
</feature>
<accession>A0ABS5ZEI6</accession>
<dbReference type="NCBIfam" id="NF037955">
    <property type="entry name" value="mfs"/>
    <property type="match status" value="1"/>
</dbReference>
<feature type="transmembrane region" description="Helical" evidence="8">
    <location>
        <begin position="78"/>
        <end position="96"/>
    </location>
</feature>
<feature type="transmembrane region" description="Helical" evidence="8">
    <location>
        <begin position="47"/>
        <end position="66"/>
    </location>
</feature>